<name>A0AAE3QCS1_9HYPH</name>
<dbReference type="InterPro" id="IPR014743">
    <property type="entry name" value="Cl-channel_core"/>
</dbReference>
<dbReference type="PANTHER" id="PTHR43427">
    <property type="entry name" value="CHLORIDE CHANNEL PROTEIN CLC-E"/>
    <property type="match status" value="1"/>
</dbReference>
<feature type="transmembrane region" description="Helical" evidence="11">
    <location>
        <begin position="324"/>
        <end position="342"/>
    </location>
</feature>
<dbReference type="InterPro" id="IPR001807">
    <property type="entry name" value="ClC"/>
</dbReference>
<evidence type="ECO:0000256" key="3">
    <source>
        <dbReference type="ARBA" id="ARBA00022692"/>
    </source>
</evidence>
<keyword evidence="9" id="KW-0407">Ion channel</keyword>
<evidence type="ECO:0000256" key="4">
    <source>
        <dbReference type="ARBA" id="ARBA00022989"/>
    </source>
</evidence>
<dbReference type="Gene3D" id="1.10.3080.10">
    <property type="entry name" value="Clc chloride channel"/>
    <property type="match status" value="1"/>
</dbReference>
<dbReference type="Proteomes" id="UP001161580">
    <property type="component" value="Unassembled WGS sequence"/>
</dbReference>
<feature type="transmembrane region" description="Helical" evidence="11">
    <location>
        <begin position="255"/>
        <end position="274"/>
    </location>
</feature>
<keyword evidence="2" id="KW-0813">Transport</keyword>
<feature type="transmembrane region" description="Helical" evidence="11">
    <location>
        <begin position="209"/>
        <end position="234"/>
    </location>
</feature>
<feature type="transmembrane region" description="Helical" evidence="11">
    <location>
        <begin position="382"/>
        <end position="402"/>
    </location>
</feature>
<keyword evidence="8" id="KW-0868">Chloride</keyword>
<evidence type="ECO:0000256" key="1">
    <source>
        <dbReference type="ARBA" id="ARBA00004141"/>
    </source>
</evidence>
<keyword evidence="5" id="KW-0406">Ion transport</keyword>
<keyword evidence="7" id="KW-0869">Chloride channel</keyword>
<keyword evidence="6 11" id="KW-0472">Membrane</keyword>
<evidence type="ECO:0000256" key="6">
    <source>
        <dbReference type="ARBA" id="ARBA00023136"/>
    </source>
</evidence>
<evidence type="ECO:0000313" key="12">
    <source>
        <dbReference type="EMBL" id="MDI7922516.1"/>
    </source>
</evidence>
<dbReference type="EMBL" id="JALDYZ010000004">
    <property type="protein sequence ID" value="MDI7922516.1"/>
    <property type="molecule type" value="Genomic_DNA"/>
</dbReference>
<evidence type="ECO:0000313" key="13">
    <source>
        <dbReference type="Proteomes" id="UP001161580"/>
    </source>
</evidence>
<dbReference type="PANTHER" id="PTHR43427:SF6">
    <property type="entry name" value="CHLORIDE CHANNEL PROTEIN CLC-E"/>
    <property type="match status" value="1"/>
</dbReference>
<dbReference type="SUPFAM" id="SSF81340">
    <property type="entry name" value="Clc chloride channel"/>
    <property type="match status" value="1"/>
</dbReference>
<reference evidence="12" key="1">
    <citation type="submission" date="2022-03" db="EMBL/GenBank/DDBJ databases">
        <title>Fererhizobium litorale gen. nov., sp. nov., isolated from sandy sediments of the Sea of Japan seashore.</title>
        <authorList>
            <person name="Romanenko L."/>
            <person name="Kurilenko V."/>
            <person name="Otstavnykh N."/>
            <person name="Svetashev V."/>
            <person name="Tekutyeva L."/>
            <person name="Isaeva M."/>
            <person name="Mikhailov V."/>
        </authorList>
    </citation>
    <scope>NUCLEOTIDE SEQUENCE</scope>
    <source>
        <strain evidence="12">KMM 9576</strain>
    </source>
</reference>
<keyword evidence="3 11" id="KW-0812">Transmembrane</keyword>
<organism evidence="12 13">
    <name type="scientific">Ferirhizobium litorale</name>
    <dbReference type="NCBI Taxonomy" id="2927786"/>
    <lineage>
        <taxon>Bacteria</taxon>
        <taxon>Pseudomonadati</taxon>
        <taxon>Pseudomonadota</taxon>
        <taxon>Alphaproteobacteria</taxon>
        <taxon>Hyphomicrobiales</taxon>
        <taxon>Rhizobiaceae</taxon>
        <taxon>Ferirhizobium</taxon>
    </lineage>
</organism>
<protein>
    <submittedName>
        <fullName evidence="12">Chloride channel protein</fullName>
    </submittedName>
</protein>
<dbReference type="GO" id="GO:0005254">
    <property type="term" value="F:chloride channel activity"/>
    <property type="evidence" value="ECO:0007669"/>
    <property type="project" value="UniProtKB-KW"/>
</dbReference>
<dbReference type="Pfam" id="PF00654">
    <property type="entry name" value="Voltage_CLC"/>
    <property type="match status" value="1"/>
</dbReference>
<evidence type="ECO:0000256" key="8">
    <source>
        <dbReference type="ARBA" id="ARBA00023214"/>
    </source>
</evidence>
<feature type="transmembrane region" description="Helical" evidence="11">
    <location>
        <begin position="148"/>
        <end position="172"/>
    </location>
</feature>
<comment type="subcellular location">
    <subcellularLocation>
        <location evidence="1">Membrane</location>
        <topology evidence="1">Multi-pass membrane protein</topology>
    </subcellularLocation>
</comment>
<evidence type="ECO:0000256" key="2">
    <source>
        <dbReference type="ARBA" id="ARBA00022448"/>
    </source>
</evidence>
<keyword evidence="13" id="KW-1185">Reference proteome</keyword>
<dbReference type="RefSeq" id="WP_311786545.1">
    <property type="nucleotide sequence ID" value="NZ_JALDYY010000005.1"/>
</dbReference>
<keyword evidence="4 11" id="KW-1133">Transmembrane helix</keyword>
<proteinExistence type="predicted"/>
<dbReference type="AlphaFoldDB" id="A0AAE3QCS1"/>
<evidence type="ECO:0000256" key="10">
    <source>
        <dbReference type="SAM" id="MobiDB-lite"/>
    </source>
</evidence>
<evidence type="ECO:0000256" key="7">
    <source>
        <dbReference type="ARBA" id="ARBA00023173"/>
    </source>
</evidence>
<evidence type="ECO:0000256" key="5">
    <source>
        <dbReference type="ARBA" id="ARBA00023065"/>
    </source>
</evidence>
<evidence type="ECO:0000256" key="9">
    <source>
        <dbReference type="ARBA" id="ARBA00023303"/>
    </source>
</evidence>
<feature type="region of interest" description="Disordered" evidence="10">
    <location>
        <begin position="417"/>
        <end position="443"/>
    </location>
</feature>
<sequence length="443" mass="45357">MFSVVTVLVGLGSGLCAICLGLLLHFLEHIAFGYSLVSLFSHESFPEGVSNAPPLRRLAVVIGCGLVAGIGAASLYRWGNPLVSVSKAVGPNVPTMPLASTLVESVLQIVAAALGSPLGHEVAPRAVGALIAGRLCQLTGLSVRDTQIMVACGAGAGLAALYNVPVAATIFVAEVLLRSARPSILLPAIVACAIAAVVAQASLGGEPLYAVAIEPVGISLVIAAVVSGPVFGLAGVAFRRLMKHAQLAAPTGSRLIVSSVLAFVVVGLLAFNFPQLLGNGRGPAQLTFSDGIEPRLAITLLALKVAVIAVVLRGGARGGLMTPGFASGALLATIFGSIWNVFLPDIPLAVFSVVGAATFLGTSMCMPITAIALAMEFVHLPMVYLVPLAGAAAGAFAVRLLLERPVAQFGVSPMIVPEGRSDNHPQQFLSRRPRNDRAAVNSR</sequence>
<dbReference type="GO" id="GO:0034707">
    <property type="term" value="C:chloride channel complex"/>
    <property type="evidence" value="ECO:0007669"/>
    <property type="project" value="UniProtKB-KW"/>
</dbReference>
<dbReference type="InterPro" id="IPR050368">
    <property type="entry name" value="ClC-type_chloride_channel"/>
</dbReference>
<evidence type="ECO:0000256" key="11">
    <source>
        <dbReference type="SAM" id="Phobius"/>
    </source>
</evidence>
<comment type="caution">
    <text evidence="12">The sequence shown here is derived from an EMBL/GenBank/DDBJ whole genome shotgun (WGS) entry which is preliminary data.</text>
</comment>
<feature type="transmembrane region" description="Helical" evidence="11">
    <location>
        <begin position="348"/>
        <end position="375"/>
    </location>
</feature>
<accession>A0AAE3QCS1</accession>
<feature type="transmembrane region" description="Helical" evidence="11">
    <location>
        <begin position="57"/>
        <end position="76"/>
    </location>
</feature>
<gene>
    <name evidence="12" type="ORF">MRS75_10505</name>
</gene>
<feature type="transmembrane region" description="Helical" evidence="11">
    <location>
        <begin position="184"/>
        <end position="203"/>
    </location>
</feature>